<dbReference type="EMBL" id="JBHSSW010000003">
    <property type="protein sequence ID" value="MFC6196943.1"/>
    <property type="molecule type" value="Genomic_DNA"/>
</dbReference>
<reference evidence="2" key="1">
    <citation type="journal article" date="2019" name="Int. J. Syst. Evol. Microbiol.">
        <title>The Global Catalogue of Microorganisms (GCM) 10K type strain sequencing project: providing services to taxonomists for standard genome sequencing and annotation.</title>
        <authorList>
            <consortium name="The Broad Institute Genomics Platform"/>
            <consortium name="The Broad Institute Genome Sequencing Center for Infectious Disease"/>
            <person name="Wu L."/>
            <person name="Ma J."/>
        </authorList>
    </citation>
    <scope>NUCLEOTIDE SEQUENCE [LARGE SCALE GENOMIC DNA]</scope>
    <source>
        <strain evidence="2">CGMCC-1.15741</strain>
    </source>
</reference>
<sequence>MSKQTLPSGRFVGRAEWFDEAGDKGGYDVVMSLRGGEEAFSVTVKHVFDNGDPDTDATFDMSFVASRLFSVSAGGHVVGKGYMVDGFCHYAMVFGENIVETNLSWQGADLSVFGSATKNAAGRHIAWEEHLRPENSADDN</sequence>
<dbReference type="RefSeq" id="WP_377375050.1">
    <property type="nucleotide sequence ID" value="NZ_JBHSSW010000003.1"/>
</dbReference>
<organism evidence="1 2">
    <name type="scientific">Ponticaulis profundi</name>
    <dbReference type="NCBI Taxonomy" id="2665222"/>
    <lineage>
        <taxon>Bacteria</taxon>
        <taxon>Pseudomonadati</taxon>
        <taxon>Pseudomonadota</taxon>
        <taxon>Alphaproteobacteria</taxon>
        <taxon>Hyphomonadales</taxon>
        <taxon>Hyphomonadaceae</taxon>
        <taxon>Ponticaulis</taxon>
    </lineage>
</organism>
<evidence type="ECO:0000313" key="1">
    <source>
        <dbReference type="EMBL" id="MFC6196943.1"/>
    </source>
</evidence>
<dbReference type="Proteomes" id="UP001596303">
    <property type="component" value="Unassembled WGS sequence"/>
</dbReference>
<evidence type="ECO:0000313" key="2">
    <source>
        <dbReference type="Proteomes" id="UP001596303"/>
    </source>
</evidence>
<proteinExistence type="predicted"/>
<protein>
    <submittedName>
        <fullName evidence="1">Uncharacterized protein</fullName>
    </submittedName>
</protein>
<name>A0ABW1S5M9_9PROT</name>
<accession>A0ABW1S5M9</accession>
<gene>
    <name evidence="1" type="ORF">ACFQDM_02585</name>
</gene>
<comment type="caution">
    <text evidence="1">The sequence shown here is derived from an EMBL/GenBank/DDBJ whole genome shotgun (WGS) entry which is preliminary data.</text>
</comment>
<keyword evidence="2" id="KW-1185">Reference proteome</keyword>